<protein>
    <recommendedName>
        <fullName evidence="7">L-type lectin-like domain-containing protein</fullName>
    </recommendedName>
</protein>
<organism evidence="8 9">
    <name type="scientific">Elasticomyces elasticus</name>
    <dbReference type="NCBI Taxonomy" id="574655"/>
    <lineage>
        <taxon>Eukaryota</taxon>
        <taxon>Fungi</taxon>
        <taxon>Dikarya</taxon>
        <taxon>Ascomycota</taxon>
        <taxon>Pezizomycotina</taxon>
        <taxon>Dothideomycetes</taxon>
        <taxon>Dothideomycetidae</taxon>
        <taxon>Mycosphaerellales</taxon>
        <taxon>Teratosphaeriaceae</taxon>
        <taxon>Elasticomyces</taxon>
    </lineage>
</organism>
<dbReference type="SUPFAM" id="SSF49899">
    <property type="entry name" value="Concanavalin A-like lectins/glucanases"/>
    <property type="match status" value="1"/>
</dbReference>
<evidence type="ECO:0000256" key="5">
    <source>
        <dbReference type="ARBA" id="ARBA00023136"/>
    </source>
</evidence>
<dbReference type="EMBL" id="JAVRQU010000003">
    <property type="protein sequence ID" value="KAK5705541.1"/>
    <property type="molecule type" value="Genomic_DNA"/>
</dbReference>
<gene>
    <name evidence="8" type="ORF">LTR97_002660</name>
</gene>
<dbReference type="PANTHER" id="PTHR12223">
    <property type="entry name" value="VESICULAR MANNOSE-BINDING LECTIN"/>
    <property type="match status" value="1"/>
</dbReference>
<evidence type="ECO:0000256" key="1">
    <source>
        <dbReference type="ARBA" id="ARBA00004479"/>
    </source>
</evidence>
<evidence type="ECO:0000313" key="9">
    <source>
        <dbReference type="Proteomes" id="UP001310594"/>
    </source>
</evidence>
<comment type="subcellular location">
    <subcellularLocation>
        <location evidence="1">Membrane</location>
        <topology evidence="1">Single-pass type I membrane protein</topology>
    </subcellularLocation>
</comment>
<dbReference type="Proteomes" id="UP001310594">
    <property type="component" value="Unassembled WGS sequence"/>
</dbReference>
<dbReference type="GO" id="GO:0030134">
    <property type="term" value="C:COPII-coated ER to Golgi transport vesicle"/>
    <property type="evidence" value="ECO:0007669"/>
    <property type="project" value="TreeGrafter"/>
</dbReference>
<evidence type="ECO:0000313" key="8">
    <source>
        <dbReference type="EMBL" id="KAK5705541.1"/>
    </source>
</evidence>
<dbReference type="GO" id="GO:0006888">
    <property type="term" value="P:endoplasmic reticulum to Golgi vesicle-mediated transport"/>
    <property type="evidence" value="ECO:0007669"/>
    <property type="project" value="TreeGrafter"/>
</dbReference>
<dbReference type="Pfam" id="PF03388">
    <property type="entry name" value="Lectin_leg-like"/>
    <property type="match status" value="1"/>
</dbReference>
<keyword evidence="4 6" id="KW-1133">Transmembrane helix</keyword>
<comment type="caution">
    <text evidence="8">The sequence shown here is derived from an EMBL/GenBank/DDBJ whole genome shotgun (WGS) entry which is preliminary data.</text>
</comment>
<dbReference type="InterPro" id="IPR005052">
    <property type="entry name" value="Lectin_leg"/>
</dbReference>
<sequence length="405" mass="44193">MAAVYRDGPYLARTITIILTPPVPGNTRGAAWTDATVPPSAADWTADFLFRASGQDIGNGNLNLWYVANKEQIGTDSVYTASKFDGLVLVIDQYGGTGGKIRGFLNDGMQDFRAHSSLESLAFGHCDYAYRNLGRPSNIRVSNRNGLSVWVDDKECFRTDRVSLPSGYYFGITAATGDTPDSFELTKFTVSTSSPSEPAHLNHPAAKAGAPPTLEKLERFPGSVEAVPDRLAEEVRGSEAQFEDLHNRLQGMTHQVANLFGEFDTLQHRILENHQELMAALSSSGSGSASGSAGNGGGGVAVKDNSVAINEIRRKIEGVEAAVLRIQREVEGKDYREHLNDLKMEVQGIKGGLTDHLPDTVAKLIHASAPRMGWFVFMILGFQVVLVGGYVVYKRRRDRMPKKYL</sequence>
<name>A0AAN7VWG6_9PEZI</name>
<dbReference type="AlphaFoldDB" id="A0AAN7VWG6"/>
<evidence type="ECO:0000256" key="6">
    <source>
        <dbReference type="SAM" id="Phobius"/>
    </source>
</evidence>
<dbReference type="GO" id="GO:0000139">
    <property type="term" value="C:Golgi membrane"/>
    <property type="evidence" value="ECO:0007669"/>
    <property type="project" value="TreeGrafter"/>
</dbReference>
<keyword evidence="5 6" id="KW-0472">Membrane</keyword>
<dbReference type="PROSITE" id="PS51328">
    <property type="entry name" value="L_LECTIN_LIKE"/>
    <property type="match status" value="1"/>
</dbReference>
<accession>A0AAN7VWG6</accession>
<proteinExistence type="predicted"/>
<evidence type="ECO:0000259" key="7">
    <source>
        <dbReference type="PROSITE" id="PS51328"/>
    </source>
</evidence>
<evidence type="ECO:0000256" key="4">
    <source>
        <dbReference type="ARBA" id="ARBA00022989"/>
    </source>
</evidence>
<keyword evidence="3" id="KW-0732">Signal</keyword>
<feature type="domain" description="L-type lectin-like" evidence="7">
    <location>
        <begin position="1"/>
        <end position="193"/>
    </location>
</feature>
<feature type="transmembrane region" description="Helical" evidence="6">
    <location>
        <begin position="372"/>
        <end position="393"/>
    </location>
</feature>
<keyword evidence="2 6" id="KW-0812">Transmembrane</keyword>
<dbReference type="Gene3D" id="2.60.120.200">
    <property type="match status" value="1"/>
</dbReference>
<dbReference type="GO" id="GO:0005789">
    <property type="term" value="C:endoplasmic reticulum membrane"/>
    <property type="evidence" value="ECO:0007669"/>
    <property type="project" value="TreeGrafter"/>
</dbReference>
<evidence type="ECO:0000256" key="3">
    <source>
        <dbReference type="ARBA" id="ARBA00022729"/>
    </source>
</evidence>
<reference evidence="8" key="1">
    <citation type="submission" date="2023-08" db="EMBL/GenBank/DDBJ databases">
        <title>Black Yeasts Isolated from many extreme environments.</title>
        <authorList>
            <person name="Coleine C."/>
            <person name="Stajich J.E."/>
            <person name="Selbmann L."/>
        </authorList>
    </citation>
    <scope>NUCLEOTIDE SEQUENCE</scope>
    <source>
        <strain evidence="8">CCFEE 5810</strain>
    </source>
</reference>
<evidence type="ECO:0000256" key="2">
    <source>
        <dbReference type="ARBA" id="ARBA00022692"/>
    </source>
</evidence>
<dbReference type="GO" id="GO:0005537">
    <property type="term" value="F:D-mannose binding"/>
    <property type="evidence" value="ECO:0007669"/>
    <property type="project" value="TreeGrafter"/>
</dbReference>
<dbReference type="GO" id="GO:0005793">
    <property type="term" value="C:endoplasmic reticulum-Golgi intermediate compartment"/>
    <property type="evidence" value="ECO:0007669"/>
    <property type="project" value="TreeGrafter"/>
</dbReference>
<dbReference type="PANTHER" id="PTHR12223:SF28">
    <property type="entry name" value="LECTIN, MANNOSE BINDING 1 LIKE"/>
    <property type="match status" value="1"/>
</dbReference>
<dbReference type="InterPro" id="IPR013320">
    <property type="entry name" value="ConA-like_dom_sf"/>
</dbReference>
<dbReference type="InterPro" id="IPR051136">
    <property type="entry name" value="Intracellular_Lectin-GPT"/>
</dbReference>